<proteinExistence type="predicted"/>
<organism evidence="1 2">
    <name type="scientific">Abeliophyllum distichum</name>
    <dbReference type="NCBI Taxonomy" id="126358"/>
    <lineage>
        <taxon>Eukaryota</taxon>
        <taxon>Viridiplantae</taxon>
        <taxon>Streptophyta</taxon>
        <taxon>Embryophyta</taxon>
        <taxon>Tracheophyta</taxon>
        <taxon>Spermatophyta</taxon>
        <taxon>Magnoliopsida</taxon>
        <taxon>eudicotyledons</taxon>
        <taxon>Gunneridae</taxon>
        <taxon>Pentapetalae</taxon>
        <taxon>asterids</taxon>
        <taxon>lamiids</taxon>
        <taxon>Lamiales</taxon>
        <taxon>Oleaceae</taxon>
        <taxon>Forsythieae</taxon>
        <taxon>Abeliophyllum</taxon>
    </lineage>
</organism>
<reference evidence="2" key="1">
    <citation type="submission" date="2024-07" db="EMBL/GenBank/DDBJ databases">
        <title>Two chromosome-level genome assemblies of Korean endemic species Abeliophyllum distichum and Forsythia ovata (Oleaceae).</title>
        <authorList>
            <person name="Jang H."/>
        </authorList>
    </citation>
    <scope>NUCLEOTIDE SEQUENCE [LARGE SCALE GENOMIC DNA]</scope>
</reference>
<sequence>MFFFSSLHSVEKCFVLKDLIVRLDKKNKKLETGENPFTSCSMVLFGSFNPILISNKGQTFSPTFDAENSLFEVTEFGPQLSKGAVLVELKVDREVNIMYVYLEMVKPDRIMTDDLDIWNSGFESEDEISNGWVYFHK</sequence>
<protein>
    <submittedName>
        <fullName evidence="1">Uncharacterized protein</fullName>
    </submittedName>
</protein>
<name>A0ABD1V4S4_9LAMI</name>
<dbReference type="AlphaFoldDB" id="A0ABD1V4S4"/>
<dbReference type="EMBL" id="JBFOLK010000002">
    <property type="protein sequence ID" value="KAL2532336.1"/>
    <property type="molecule type" value="Genomic_DNA"/>
</dbReference>
<dbReference type="Proteomes" id="UP001604336">
    <property type="component" value="Unassembled WGS sequence"/>
</dbReference>
<comment type="caution">
    <text evidence="1">The sequence shown here is derived from an EMBL/GenBank/DDBJ whole genome shotgun (WGS) entry which is preliminary data.</text>
</comment>
<gene>
    <name evidence="1" type="ORF">Adt_05687</name>
</gene>
<keyword evidence="2" id="KW-1185">Reference proteome</keyword>
<accession>A0ABD1V4S4</accession>
<evidence type="ECO:0000313" key="2">
    <source>
        <dbReference type="Proteomes" id="UP001604336"/>
    </source>
</evidence>
<evidence type="ECO:0000313" key="1">
    <source>
        <dbReference type="EMBL" id="KAL2532336.1"/>
    </source>
</evidence>